<accession>A0A840RCA7</accession>
<dbReference type="Proteomes" id="UP000543030">
    <property type="component" value="Unassembled WGS sequence"/>
</dbReference>
<dbReference type="GO" id="GO:0045152">
    <property type="term" value="F:antisigma factor binding"/>
    <property type="evidence" value="ECO:0007669"/>
    <property type="project" value="TreeGrafter"/>
</dbReference>
<dbReference type="InterPro" id="IPR033434">
    <property type="entry name" value="MucB/RseB_N"/>
</dbReference>
<feature type="chain" id="PRO_5032696600" evidence="5">
    <location>
        <begin position="23"/>
        <end position="333"/>
    </location>
</feature>
<dbReference type="EMBL" id="JACHHN010000002">
    <property type="protein sequence ID" value="MBB5190204.1"/>
    <property type="molecule type" value="Genomic_DNA"/>
</dbReference>
<protein>
    <submittedName>
        <fullName evidence="8">Sigma-E factor negative regulatory protein RseB</fullName>
    </submittedName>
</protein>
<dbReference type="Gene3D" id="3.30.200.100">
    <property type="entry name" value="MucB/RseB, C-terminal domain"/>
    <property type="match status" value="1"/>
</dbReference>
<evidence type="ECO:0000256" key="5">
    <source>
        <dbReference type="SAM" id="SignalP"/>
    </source>
</evidence>
<dbReference type="PANTHER" id="PTHR38782">
    <property type="match status" value="1"/>
</dbReference>
<evidence type="ECO:0000256" key="1">
    <source>
        <dbReference type="ARBA" id="ARBA00004418"/>
    </source>
</evidence>
<feature type="domain" description="MucB/RseB C-terminal" evidence="7">
    <location>
        <begin position="231"/>
        <end position="319"/>
    </location>
</feature>
<feature type="domain" description="MucB/RseB N-terminal" evidence="6">
    <location>
        <begin position="35"/>
        <end position="211"/>
    </location>
</feature>
<dbReference type="PIRSF" id="PIRSF005427">
    <property type="entry name" value="RseB"/>
    <property type="match status" value="1"/>
</dbReference>
<evidence type="ECO:0000256" key="4">
    <source>
        <dbReference type="ARBA" id="ARBA00022764"/>
    </source>
</evidence>
<dbReference type="Pfam" id="PF03888">
    <property type="entry name" value="MucB_RseB"/>
    <property type="match status" value="1"/>
</dbReference>
<evidence type="ECO:0000313" key="8">
    <source>
        <dbReference type="EMBL" id="MBB5190204.1"/>
    </source>
</evidence>
<dbReference type="InterPro" id="IPR005588">
    <property type="entry name" value="MucB_RseB"/>
</dbReference>
<dbReference type="GO" id="GO:0032885">
    <property type="term" value="P:regulation of polysaccharide biosynthetic process"/>
    <property type="evidence" value="ECO:0007669"/>
    <property type="project" value="TreeGrafter"/>
</dbReference>
<sequence length="333" mass="37175">MMKTKGWILAGSLFLAGHRLLAATPVANELLNPQDATQLVTRVANAARTVTFQGVYVHQHGDNMEAFRVIHEATSGNDIERRESLDGPPREFYRQGNQISLYLPGGQVYPIDRRQSSKLFPRQFPDDPEHVLVNYHVRYIGQERVAGQDTNIYDFEPKDKLRYPHRYWVHTDTGLMLKSVMLGVRHEPVEVFAFSQVQIGGTIDKRQLKPVYPVKPAPVDDAPGTLTLPKDPEWDIHNLPGGFRLLKVGQRPMVGKPRPVIHHLYGDGLVTLSVFIEPFDPAAPLGIAQQAGITVFARKAGPYLITVLGEVPAETVQAFSYAYTPKGEKPSAQ</sequence>
<reference evidence="8 9" key="1">
    <citation type="submission" date="2020-08" db="EMBL/GenBank/DDBJ databases">
        <title>Genomic Encyclopedia of Type Strains, Phase IV (KMG-IV): sequencing the most valuable type-strain genomes for metagenomic binning, comparative biology and taxonomic classification.</title>
        <authorList>
            <person name="Goeker M."/>
        </authorList>
    </citation>
    <scope>NUCLEOTIDE SEQUENCE [LARGE SCALE GENOMIC DNA]</scope>
    <source>
        <strain evidence="8 9">DSM 18233</strain>
    </source>
</reference>
<proteinExistence type="inferred from homology"/>
<evidence type="ECO:0000313" key="9">
    <source>
        <dbReference type="Proteomes" id="UP000543030"/>
    </source>
</evidence>
<dbReference type="InterPro" id="IPR033436">
    <property type="entry name" value="MucB/RseB_C"/>
</dbReference>
<dbReference type="AlphaFoldDB" id="A0A840RCA7"/>
<dbReference type="RefSeq" id="WP_184098072.1">
    <property type="nucleotide sequence ID" value="NZ_JACHHN010000002.1"/>
</dbReference>
<comment type="caution">
    <text evidence="8">The sequence shown here is derived from an EMBL/GenBank/DDBJ whole genome shotgun (WGS) entry which is preliminary data.</text>
</comment>
<comment type="subcellular location">
    <subcellularLocation>
        <location evidence="1">Periplasm</location>
    </subcellularLocation>
</comment>
<keyword evidence="4" id="KW-0574">Periplasm</keyword>
<feature type="signal peptide" evidence="5">
    <location>
        <begin position="1"/>
        <end position="22"/>
    </location>
</feature>
<dbReference type="PANTHER" id="PTHR38782:SF1">
    <property type="entry name" value="SIGMA-E FACTOR REGULATORY PROTEIN RSEB"/>
    <property type="match status" value="1"/>
</dbReference>
<gene>
    <name evidence="8" type="ORF">HNQ50_000926</name>
</gene>
<evidence type="ECO:0000256" key="3">
    <source>
        <dbReference type="ARBA" id="ARBA00022729"/>
    </source>
</evidence>
<dbReference type="GO" id="GO:0030288">
    <property type="term" value="C:outer membrane-bounded periplasmic space"/>
    <property type="evidence" value="ECO:0007669"/>
    <property type="project" value="TreeGrafter"/>
</dbReference>
<dbReference type="InterPro" id="IPR038484">
    <property type="entry name" value="MucB/RseB_C_sf"/>
</dbReference>
<dbReference type="CDD" id="cd16327">
    <property type="entry name" value="RseB"/>
    <property type="match status" value="1"/>
</dbReference>
<organism evidence="8 9">
    <name type="scientific">Silvimonas terrae</name>
    <dbReference type="NCBI Taxonomy" id="300266"/>
    <lineage>
        <taxon>Bacteria</taxon>
        <taxon>Pseudomonadati</taxon>
        <taxon>Pseudomonadota</taxon>
        <taxon>Betaproteobacteria</taxon>
        <taxon>Neisseriales</taxon>
        <taxon>Chitinibacteraceae</taxon>
        <taxon>Silvimonas</taxon>
    </lineage>
</organism>
<name>A0A840RCA7_9NEIS</name>
<dbReference type="Pfam" id="PF17188">
    <property type="entry name" value="MucB_RseB_C"/>
    <property type="match status" value="1"/>
</dbReference>
<evidence type="ECO:0000259" key="6">
    <source>
        <dbReference type="Pfam" id="PF03888"/>
    </source>
</evidence>
<keyword evidence="3 5" id="KW-0732">Signal</keyword>
<keyword evidence="9" id="KW-1185">Reference proteome</keyword>
<evidence type="ECO:0000259" key="7">
    <source>
        <dbReference type="Pfam" id="PF17188"/>
    </source>
</evidence>
<comment type="similarity">
    <text evidence="2">Belongs to the RseB family.</text>
</comment>
<dbReference type="Gene3D" id="2.50.20.10">
    <property type="entry name" value="Lipoprotein localisation LolA/LolB/LppX"/>
    <property type="match status" value="1"/>
</dbReference>
<evidence type="ECO:0000256" key="2">
    <source>
        <dbReference type="ARBA" id="ARBA00008150"/>
    </source>
</evidence>